<feature type="transmembrane region" description="Helical" evidence="1">
    <location>
        <begin position="20"/>
        <end position="42"/>
    </location>
</feature>
<feature type="transmembrane region" description="Helical" evidence="1">
    <location>
        <begin position="129"/>
        <end position="152"/>
    </location>
</feature>
<organism evidence="2 3">
    <name type="scientific">Natronomonas moolapensis (strain DSM 18674 / CECT 7526 / JCM 14361 / 8.8.11)</name>
    <dbReference type="NCBI Taxonomy" id="268739"/>
    <lineage>
        <taxon>Archaea</taxon>
        <taxon>Methanobacteriati</taxon>
        <taxon>Methanobacteriota</taxon>
        <taxon>Stenosarchaea group</taxon>
        <taxon>Halobacteria</taxon>
        <taxon>Halobacteriales</taxon>
        <taxon>Natronomonadaceae</taxon>
        <taxon>Natronomonas</taxon>
    </lineage>
</organism>
<dbReference type="InterPro" id="IPR052348">
    <property type="entry name" value="Metallopeptidase_M50B"/>
</dbReference>
<dbReference type="KEGG" id="nmo:Nmlp_2782"/>
<evidence type="ECO:0000313" key="3">
    <source>
        <dbReference type="Proteomes" id="UP000011867"/>
    </source>
</evidence>
<feature type="transmembrane region" description="Helical" evidence="1">
    <location>
        <begin position="158"/>
        <end position="180"/>
    </location>
</feature>
<feature type="transmembrane region" description="Helical" evidence="1">
    <location>
        <begin position="54"/>
        <end position="76"/>
    </location>
</feature>
<dbReference type="GO" id="GO:0008237">
    <property type="term" value="F:metallopeptidase activity"/>
    <property type="evidence" value="ECO:0007669"/>
    <property type="project" value="UniProtKB-KW"/>
</dbReference>
<feature type="transmembrane region" description="Helical" evidence="1">
    <location>
        <begin position="192"/>
        <end position="213"/>
    </location>
</feature>
<keyword evidence="2" id="KW-0378">Hydrolase</keyword>
<dbReference type="PANTHER" id="PTHR35864">
    <property type="entry name" value="ZINC METALLOPROTEASE MJ0611-RELATED"/>
    <property type="match status" value="1"/>
</dbReference>
<protein>
    <submittedName>
        <fullName evidence="2">M50 family metalloprotease</fullName>
        <ecNumber evidence="2">3.4.24.-</ecNumber>
    </submittedName>
</protein>
<keyword evidence="1" id="KW-0812">Transmembrane</keyword>
<gene>
    <name evidence="2" type="ordered locus">Nmlp_2782</name>
</gene>
<dbReference type="EC" id="3.4.24.-" evidence="2"/>
<keyword evidence="3" id="KW-1185">Reference proteome</keyword>
<name>M1XL22_NATM8</name>
<dbReference type="Proteomes" id="UP000011867">
    <property type="component" value="Chromosome"/>
</dbReference>
<keyword evidence="1" id="KW-1133">Transmembrane helix</keyword>
<accession>M1XL22</accession>
<evidence type="ECO:0000256" key="1">
    <source>
        <dbReference type="SAM" id="Phobius"/>
    </source>
</evidence>
<dbReference type="EMBL" id="HF582854">
    <property type="protein sequence ID" value="CCQ36935.1"/>
    <property type="molecule type" value="Genomic_DNA"/>
</dbReference>
<feature type="transmembrane region" description="Helical" evidence="1">
    <location>
        <begin position="96"/>
        <end position="117"/>
    </location>
</feature>
<keyword evidence="2" id="KW-0645">Protease</keyword>
<dbReference type="AlphaFoldDB" id="M1XL22"/>
<proteinExistence type="predicted"/>
<evidence type="ECO:0000313" key="2">
    <source>
        <dbReference type="EMBL" id="CCQ36935.1"/>
    </source>
</evidence>
<dbReference type="PANTHER" id="PTHR35864:SF1">
    <property type="entry name" value="ZINC METALLOPROTEASE YWHC-RELATED"/>
    <property type="match status" value="1"/>
</dbReference>
<keyword evidence="1" id="KW-0472">Membrane</keyword>
<dbReference type="HOGENOM" id="CLU_099718_0_0_2"/>
<dbReference type="STRING" id="268739.Nmlp_2782"/>
<reference evidence="2 3" key="1">
    <citation type="journal article" date="2013" name="Genome Announc.">
        <title>Genome of the haloarchaeon Natronomonas moolapensis, a neutrophilic member of a previously haloalkaliphilic genus.</title>
        <authorList>
            <person name="Dyall-Smith M.L."/>
            <person name="Pfeiffer F."/>
            <person name="Oberwinkler T."/>
            <person name="Klee K."/>
            <person name="Rampp M."/>
            <person name="Palm P."/>
            <person name="Gross K."/>
            <person name="Schuster S.C."/>
            <person name="Oesterhelt D."/>
        </authorList>
    </citation>
    <scope>NUCLEOTIDE SEQUENCE [LARGE SCALE GENOMIC DNA]</scope>
    <source>
        <strain evidence="3">DSM 18674 / JCM 14361 / 8.8.11</strain>
    </source>
</reference>
<keyword evidence="2" id="KW-0482">Metalloprotease</keyword>
<dbReference type="eggNOG" id="arCOG00614">
    <property type="taxonomic scope" value="Archaea"/>
</dbReference>
<sequence>MSAFRFDGIRFYRDEIRDLFAAWAALGLAFSVFIFVSTGRAVFPDIAGAVSSPLFVRVFVASALTVGVGFLLHELAHKIVAVRFGQVASFRADYRMLALCIGAAFAGFLFAAPGAVYHRGRITRRQGGLVSVAGPLTNVVLVGVFLPLVLFGGFPGQIGALGVLINAFLAAFNMLPFGPLDGKSVAAWSKPVFAAVFVGSALLAIGSFLFVGFPTF</sequence>